<evidence type="ECO:0000313" key="5">
    <source>
        <dbReference type="Proteomes" id="UP000596337"/>
    </source>
</evidence>
<dbReference type="Proteomes" id="UP000596337">
    <property type="component" value="Chromosome 2"/>
</dbReference>
<keyword evidence="2" id="KW-0946">Virion</keyword>
<feature type="domain" description="Spore coat protein U/FanG" evidence="1">
    <location>
        <begin position="30"/>
        <end position="178"/>
    </location>
</feature>
<dbReference type="SMART" id="SM00972">
    <property type="entry name" value="SCPU"/>
    <property type="match status" value="1"/>
</dbReference>
<gene>
    <name evidence="3" type="ORF">CYQ91_08455</name>
    <name evidence="2" type="ORF">JOS67_19325</name>
</gene>
<evidence type="ECO:0000313" key="3">
    <source>
        <dbReference type="EMBL" id="RPB40558.1"/>
    </source>
</evidence>
<reference evidence="3 4" key="2">
    <citation type="journal article" date="2018" name="AMB Express">
        <title>Occurrence and significance of pathogenicity and fitness islands in environmental vibrios.</title>
        <authorList>
            <person name="Klein S."/>
            <person name="Pipes S."/>
            <person name="Lovell C.R."/>
        </authorList>
    </citation>
    <scope>NUCLEOTIDE SEQUENCE [LARGE SCALE GENOMIC DNA]</scope>
    <source>
        <strain evidence="3 4">JBS-8-11-1</strain>
    </source>
</reference>
<dbReference type="PANTHER" id="PTHR37089:SF3">
    <property type="entry name" value="EXPORTED PROTEIN"/>
    <property type="match status" value="1"/>
</dbReference>
<accession>A0AA92LWQ7</accession>
<evidence type="ECO:0000259" key="1">
    <source>
        <dbReference type="Pfam" id="PF05229"/>
    </source>
</evidence>
<dbReference type="PANTHER" id="PTHR37089">
    <property type="entry name" value="PROTEIN U-RELATED"/>
    <property type="match status" value="1"/>
</dbReference>
<reference evidence="3" key="1">
    <citation type="submission" date="2017-12" db="EMBL/GenBank/DDBJ databases">
        <authorList>
            <person name="Pipes S.E."/>
            <person name="Lovell C.R."/>
        </authorList>
    </citation>
    <scope>NUCLEOTIDE SEQUENCE</scope>
    <source>
        <strain evidence="3">JBS-8-11-1</strain>
    </source>
</reference>
<keyword evidence="2" id="KW-0167">Capsid protein</keyword>
<sequence>MELHMKIFCLIIPLLFTVLSLQTRAETISGTIDVSINLVEGCVINGNNAVNGSSNIGFGSLNFGDVPAIFTEQEAVLTGEGGTGIEILCSNGVTPTFSLVSGANDPSSTTGNHAMTNGSEFVDYTLFTDSDRSTQFTSSNPIALSTFNGVDSETINLYATAYGTSSVAGSYVDTLNVTLSW</sequence>
<proteinExistence type="predicted"/>
<dbReference type="EMBL" id="PKPZ01000006">
    <property type="protein sequence ID" value="RPB40558.1"/>
    <property type="molecule type" value="Genomic_DNA"/>
</dbReference>
<dbReference type="AlphaFoldDB" id="A0AA92LWQ7"/>
<protein>
    <submittedName>
        <fullName evidence="3">SCPU domain-containing protein</fullName>
    </submittedName>
    <submittedName>
        <fullName evidence="2">Spore coat protein U domain-containing protein</fullName>
    </submittedName>
</protein>
<evidence type="ECO:0000313" key="4">
    <source>
        <dbReference type="Proteomes" id="UP000283878"/>
    </source>
</evidence>
<dbReference type="EMBL" id="CP069197">
    <property type="protein sequence ID" value="QRG85784.1"/>
    <property type="molecule type" value="Genomic_DNA"/>
</dbReference>
<reference evidence="2 5" key="3">
    <citation type="submission" date="2021-01" db="EMBL/GenBank/DDBJ databases">
        <title>Characterization of a novel blaVMB-2- harboring plasmid in Vibrio diabolicus.</title>
        <authorList>
            <person name="Liu M."/>
        </authorList>
    </citation>
    <scope>NUCLEOTIDE SEQUENCE [LARGE SCALE GENOMIC DNA]</scope>
    <source>
        <strain evidence="2 5">SLV18</strain>
    </source>
</reference>
<evidence type="ECO:0000313" key="2">
    <source>
        <dbReference type="EMBL" id="QRG85784.1"/>
    </source>
</evidence>
<dbReference type="InterPro" id="IPR007893">
    <property type="entry name" value="Spore_coat_U/FanG"/>
</dbReference>
<dbReference type="Pfam" id="PF05229">
    <property type="entry name" value="SCPU"/>
    <property type="match status" value="1"/>
</dbReference>
<dbReference type="InterPro" id="IPR053167">
    <property type="entry name" value="Spore_coat_component"/>
</dbReference>
<organism evidence="2 5">
    <name type="scientific">Vibrio diabolicus</name>
    <dbReference type="NCBI Taxonomy" id="50719"/>
    <lineage>
        <taxon>Bacteria</taxon>
        <taxon>Pseudomonadati</taxon>
        <taxon>Pseudomonadota</taxon>
        <taxon>Gammaproteobacteria</taxon>
        <taxon>Vibrionales</taxon>
        <taxon>Vibrionaceae</taxon>
        <taxon>Vibrio</taxon>
        <taxon>Vibrio diabolicus subgroup</taxon>
    </lineage>
</organism>
<name>A0AA92LWQ7_9VIBR</name>
<dbReference type="RefSeq" id="WP_012842425.1">
    <property type="nucleotide sequence ID" value="NZ_CANMIC010000005.1"/>
</dbReference>
<dbReference type="Proteomes" id="UP000283878">
    <property type="component" value="Unassembled WGS sequence"/>
</dbReference>